<name>A0A938B3X1_UNCTE</name>
<feature type="non-terminal residue" evidence="2">
    <location>
        <position position="310"/>
    </location>
</feature>
<feature type="signal peptide" evidence="1">
    <location>
        <begin position="1"/>
        <end position="23"/>
    </location>
</feature>
<dbReference type="EMBL" id="VGLS01000276">
    <property type="protein sequence ID" value="MBM3224203.1"/>
    <property type="molecule type" value="Genomic_DNA"/>
</dbReference>
<evidence type="ECO:0000313" key="2">
    <source>
        <dbReference type="EMBL" id="MBM3224203.1"/>
    </source>
</evidence>
<evidence type="ECO:0000313" key="3">
    <source>
        <dbReference type="Proteomes" id="UP000712673"/>
    </source>
</evidence>
<dbReference type="Gene3D" id="1.25.40.10">
    <property type="entry name" value="Tetratricopeptide repeat domain"/>
    <property type="match status" value="1"/>
</dbReference>
<keyword evidence="1" id="KW-0732">Signal</keyword>
<dbReference type="InterPro" id="IPR011990">
    <property type="entry name" value="TPR-like_helical_dom_sf"/>
</dbReference>
<sequence>MLYRRLLTGMVCLAIIGATVVSAHEGDPETEKIGHVHFATSCSAEAQGQFDHAVALLHSFWFPEASKMFRTVLETDSSCAMGYWGIAMSLLGNPLTSPPSPQALQEGATILREAKPVGVRTEREYDYLAAIALLYKDVGNTDHRTRALAYAQAMQRLVERYPDDPEAAVFYALALNMTALPTDKTYANQLKAAAILEKIFAQQPQHPGAAHYLLHSYDYPAMASKGLQAARRYASLAPAVPHALHMPSHIFTRLGLWQESIETNRASAAAAKAEFQGTEAAAAGTYNALHAMDYMTYGYLQLAQDQAAKR</sequence>
<gene>
    <name evidence="2" type="ORF">FJZ47_10415</name>
</gene>
<dbReference type="SUPFAM" id="SSF48452">
    <property type="entry name" value="TPR-like"/>
    <property type="match status" value="1"/>
</dbReference>
<dbReference type="PANTHER" id="PTHR45588:SF1">
    <property type="entry name" value="WW DOMAIN-CONTAINING PROTEIN"/>
    <property type="match status" value="1"/>
</dbReference>
<organism evidence="2 3">
    <name type="scientific">Tectimicrobiota bacterium</name>
    <dbReference type="NCBI Taxonomy" id="2528274"/>
    <lineage>
        <taxon>Bacteria</taxon>
        <taxon>Pseudomonadati</taxon>
        <taxon>Nitrospinota/Tectimicrobiota group</taxon>
        <taxon>Candidatus Tectimicrobiota</taxon>
    </lineage>
</organism>
<comment type="caution">
    <text evidence="2">The sequence shown here is derived from an EMBL/GenBank/DDBJ whole genome shotgun (WGS) entry which is preliminary data.</text>
</comment>
<dbReference type="AlphaFoldDB" id="A0A938B3X1"/>
<reference evidence="2" key="1">
    <citation type="submission" date="2019-03" db="EMBL/GenBank/DDBJ databases">
        <title>Lake Tanganyika Metagenome-Assembled Genomes (MAGs).</title>
        <authorList>
            <person name="Tran P."/>
        </authorList>
    </citation>
    <scope>NUCLEOTIDE SEQUENCE</scope>
    <source>
        <strain evidence="2">K_DeepCast_65m_m2_066</strain>
    </source>
</reference>
<proteinExistence type="predicted"/>
<feature type="chain" id="PRO_5037071302" description="Tetratricopeptide repeat protein" evidence="1">
    <location>
        <begin position="24"/>
        <end position="310"/>
    </location>
</feature>
<dbReference type="Proteomes" id="UP000712673">
    <property type="component" value="Unassembled WGS sequence"/>
</dbReference>
<evidence type="ECO:0008006" key="4">
    <source>
        <dbReference type="Google" id="ProtNLM"/>
    </source>
</evidence>
<accession>A0A938B3X1</accession>
<dbReference type="PANTHER" id="PTHR45588">
    <property type="entry name" value="TPR DOMAIN-CONTAINING PROTEIN"/>
    <property type="match status" value="1"/>
</dbReference>
<evidence type="ECO:0000256" key="1">
    <source>
        <dbReference type="SAM" id="SignalP"/>
    </source>
</evidence>
<protein>
    <recommendedName>
        <fullName evidence="4">Tetratricopeptide repeat protein</fullName>
    </recommendedName>
</protein>